<dbReference type="OMA" id="ICFFATY"/>
<dbReference type="Proteomes" id="UP000327085">
    <property type="component" value="Chromosome 3"/>
</dbReference>
<gene>
    <name evidence="1" type="ORF">ALMOND_2B009676</name>
</gene>
<reference evidence="2" key="1">
    <citation type="journal article" date="2020" name="Plant J.">
        <title>Transposons played a major role in the diversification between the closely related almond and peach genomes: results from the almond genome sequence.</title>
        <authorList>
            <person name="Alioto T."/>
            <person name="Alexiou K.G."/>
            <person name="Bardil A."/>
            <person name="Barteri F."/>
            <person name="Castanera R."/>
            <person name="Cruz F."/>
            <person name="Dhingra A."/>
            <person name="Duval H."/>
            <person name="Fernandez I Marti A."/>
            <person name="Frias L."/>
            <person name="Galan B."/>
            <person name="Garcia J.L."/>
            <person name="Howad W."/>
            <person name="Gomez-Garrido J."/>
            <person name="Gut M."/>
            <person name="Julca I."/>
            <person name="Morata J."/>
            <person name="Puigdomenech P."/>
            <person name="Ribeca P."/>
            <person name="Rubio Cabetas M.J."/>
            <person name="Vlasova A."/>
            <person name="Wirthensohn M."/>
            <person name="Garcia-Mas J."/>
            <person name="Gabaldon T."/>
            <person name="Casacuberta J.M."/>
            <person name="Arus P."/>
        </authorList>
    </citation>
    <scope>NUCLEOTIDE SEQUENCE [LARGE SCALE GENOMIC DNA]</scope>
    <source>
        <strain evidence="2">cv. Texas</strain>
    </source>
</reference>
<name>A0A5E4FI19_PRUDU</name>
<protein>
    <submittedName>
        <fullName evidence="1">PREDICTED: PRUPE_2G216600</fullName>
    </submittedName>
</protein>
<dbReference type="Gramene" id="VVA27743">
    <property type="protein sequence ID" value="VVA27743"/>
    <property type="gene ID" value="Prudul26B009676"/>
</dbReference>
<organism evidence="1 2">
    <name type="scientific">Prunus dulcis</name>
    <name type="common">Almond</name>
    <name type="synonym">Amygdalus dulcis</name>
    <dbReference type="NCBI Taxonomy" id="3755"/>
    <lineage>
        <taxon>Eukaryota</taxon>
        <taxon>Viridiplantae</taxon>
        <taxon>Streptophyta</taxon>
        <taxon>Embryophyta</taxon>
        <taxon>Tracheophyta</taxon>
        <taxon>Spermatophyta</taxon>
        <taxon>Magnoliopsida</taxon>
        <taxon>eudicotyledons</taxon>
        <taxon>Gunneridae</taxon>
        <taxon>Pentapetalae</taxon>
        <taxon>rosids</taxon>
        <taxon>fabids</taxon>
        <taxon>Rosales</taxon>
        <taxon>Rosaceae</taxon>
        <taxon>Amygdaloideae</taxon>
        <taxon>Amygdaleae</taxon>
        <taxon>Prunus</taxon>
    </lineage>
</organism>
<evidence type="ECO:0000313" key="2">
    <source>
        <dbReference type="Proteomes" id="UP000327085"/>
    </source>
</evidence>
<dbReference type="InterPro" id="IPR052929">
    <property type="entry name" value="RNase_H-like_EbsB-rel"/>
</dbReference>
<dbReference type="PANTHER" id="PTHR47074">
    <property type="entry name" value="BNAC02G40300D PROTEIN"/>
    <property type="match status" value="1"/>
</dbReference>
<dbReference type="InParanoid" id="A0A5E4FI19"/>
<dbReference type="EMBL" id="CABIKO010000127">
    <property type="protein sequence ID" value="VVA27743.1"/>
    <property type="molecule type" value="Genomic_DNA"/>
</dbReference>
<accession>A0A5E4FI19</accession>
<dbReference type="PANTHER" id="PTHR47074:SF73">
    <property type="entry name" value="OS04G0448401 PROTEIN"/>
    <property type="match status" value="1"/>
</dbReference>
<proteinExistence type="predicted"/>
<sequence>MAFEHSRPSPDIAITESQTAYSEFTNAHIHNNVIHGPPAQNISPTQWWMLPYNDFVKVNVDASWKQGFSGPTNASSSIEAETSVILEGCKFALLHEGLNIVIIESDTREAISSVHGSITKGRTANLAADYLAKLSSLRMRSFVWVDRPPSSLTSILNKDGLPCPPPQNS</sequence>
<evidence type="ECO:0000313" key="1">
    <source>
        <dbReference type="EMBL" id="VVA27743.1"/>
    </source>
</evidence>
<dbReference type="AlphaFoldDB" id="A0A5E4FI19"/>